<proteinExistence type="predicted"/>
<organism evidence="1 2">
    <name type="scientific">Dreissena polymorpha</name>
    <name type="common">Zebra mussel</name>
    <name type="synonym">Mytilus polymorpha</name>
    <dbReference type="NCBI Taxonomy" id="45954"/>
    <lineage>
        <taxon>Eukaryota</taxon>
        <taxon>Metazoa</taxon>
        <taxon>Spiralia</taxon>
        <taxon>Lophotrochozoa</taxon>
        <taxon>Mollusca</taxon>
        <taxon>Bivalvia</taxon>
        <taxon>Autobranchia</taxon>
        <taxon>Heteroconchia</taxon>
        <taxon>Euheterodonta</taxon>
        <taxon>Imparidentia</taxon>
        <taxon>Neoheterodontei</taxon>
        <taxon>Myida</taxon>
        <taxon>Dreissenoidea</taxon>
        <taxon>Dreissenidae</taxon>
        <taxon>Dreissena</taxon>
    </lineage>
</organism>
<dbReference type="EMBL" id="JAIWYP010000016">
    <property type="protein sequence ID" value="KAH3695107.1"/>
    <property type="molecule type" value="Genomic_DNA"/>
</dbReference>
<evidence type="ECO:0000313" key="2">
    <source>
        <dbReference type="Proteomes" id="UP000828390"/>
    </source>
</evidence>
<reference evidence="1" key="1">
    <citation type="journal article" date="2019" name="bioRxiv">
        <title>The Genome of the Zebra Mussel, Dreissena polymorpha: A Resource for Invasive Species Research.</title>
        <authorList>
            <person name="McCartney M.A."/>
            <person name="Auch B."/>
            <person name="Kono T."/>
            <person name="Mallez S."/>
            <person name="Zhang Y."/>
            <person name="Obille A."/>
            <person name="Becker A."/>
            <person name="Abrahante J.E."/>
            <person name="Garbe J."/>
            <person name="Badalamenti J.P."/>
            <person name="Herman A."/>
            <person name="Mangelson H."/>
            <person name="Liachko I."/>
            <person name="Sullivan S."/>
            <person name="Sone E.D."/>
            <person name="Koren S."/>
            <person name="Silverstein K.A.T."/>
            <person name="Beckman K.B."/>
            <person name="Gohl D.M."/>
        </authorList>
    </citation>
    <scope>NUCLEOTIDE SEQUENCE</scope>
    <source>
        <strain evidence="1">Duluth1</strain>
        <tissue evidence="1">Whole animal</tissue>
    </source>
</reference>
<dbReference type="Proteomes" id="UP000828390">
    <property type="component" value="Unassembled WGS sequence"/>
</dbReference>
<dbReference type="AlphaFoldDB" id="A0A9D4BHE8"/>
<name>A0A9D4BHE8_DREPO</name>
<keyword evidence="2" id="KW-1185">Reference proteome</keyword>
<accession>A0A9D4BHE8</accession>
<gene>
    <name evidence="1" type="ORF">DPMN_082563</name>
</gene>
<comment type="caution">
    <text evidence="1">The sequence shown here is derived from an EMBL/GenBank/DDBJ whole genome shotgun (WGS) entry which is preliminary data.</text>
</comment>
<protein>
    <submittedName>
        <fullName evidence="1">Uncharacterized protein</fullName>
    </submittedName>
</protein>
<reference evidence="1" key="2">
    <citation type="submission" date="2020-11" db="EMBL/GenBank/DDBJ databases">
        <authorList>
            <person name="McCartney M.A."/>
            <person name="Auch B."/>
            <person name="Kono T."/>
            <person name="Mallez S."/>
            <person name="Becker A."/>
            <person name="Gohl D.M."/>
            <person name="Silverstein K.A.T."/>
            <person name="Koren S."/>
            <person name="Bechman K.B."/>
            <person name="Herman A."/>
            <person name="Abrahante J.E."/>
            <person name="Garbe J."/>
        </authorList>
    </citation>
    <scope>NUCLEOTIDE SEQUENCE</scope>
    <source>
        <strain evidence="1">Duluth1</strain>
        <tissue evidence="1">Whole animal</tissue>
    </source>
</reference>
<sequence length="151" mass="16548">MVVGELDSDVPSSISFAKVMPRNLTKILPPFHNVPVMDTDFEEKALVADLRLESGNMVWLTRPETSSIRNLFYEDKISGDSGNPVFLAVKNELVLMFMFTYGGAGSGTSVTAHFGDINNILANWGSTYRLTEMDLTSFAETGHVNIPSIIG</sequence>
<evidence type="ECO:0000313" key="1">
    <source>
        <dbReference type="EMBL" id="KAH3695107.1"/>
    </source>
</evidence>